<sequence length="64" mass="6522">MTTIAGIFCGAFLAYMAVAHGFFGFLVAILFMAIGAVLGRAASGKLDLKGVGEALIGKHTTTSD</sequence>
<evidence type="ECO:0008006" key="4">
    <source>
        <dbReference type="Google" id="ProtNLM"/>
    </source>
</evidence>
<dbReference type="EMBL" id="JAKNHJ010000003">
    <property type="protein sequence ID" value="MCG4617323.1"/>
    <property type="molecule type" value="Genomic_DNA"/>
</dbReference>
<comment type="caution">
    <text evidence="2">The sequence shown here is derived from an EMBL/GenBank/DDBJ whole genome shotgun (WGS) entry which is preliminary data.</text>
</comment>
<evidence type="ECO:0000256" key="1">
    <source>
        <dbReference type="SAM" id="Phobius"/>
    </source>
</evidence>
<dbReference type="AlphaFoldDB" id="A0AAJ1BAJ1"/>
<accession>A0AAJ1BAJ1</accession>
<evidence type="ECO:0000313" key="2">
    <source>
        <dbReference type="EMBL" id="MCG4617323.1"/>
    </source>
</evidence>
<dbReference type="RefSeq" id="WP_024059343.1">
    <property type="nucleotide sequence ID" value="NZ_CBCTPO010000001.1"/>
</dbReference>
<feature type="transmembrane region" description="Helical" evidence="1">
    <location>
        <begin position="12"/>
        <end position="39"/>
    </location>
</feature>
<proteinExistence type="predicted"/>
<gene>
    <name evidence="2" type="ORF">L0M99_02260</name>
</gene>
<dbReference type="Proteomes" id="UP001200537">
    <property type="component" value="Unassembled WGS sequence"/>
</dbReference>
<keyword evidence="1" id="KW-0472">Membrane</keyword>
<evidence type="ECO:0000313" key="3">
    <source>
        <dbReference type="Proteomes" id="UP001200537"/>
    </source>
</evidence>
<reference evidence="2" key="1">
    <citation type="submission" date="2022-01" db="EMBL/GenBank/DDBJ databases">
        <title>Collection of gut derived symbiotic bacterial strains cultured from healthy donors.</title>
        <authorList>
            <person name="Lin H."/>
            <person name="Kohout C."/>
            <person name="Waligurski E."/>
            <person name="Pamer E.G."/>
        </authorList>
    </citation>
    <scope>NUCLEOTIDE SEQUENCE</scope>
    <source>
        <strain evidence="2">DFI.7.46</strain>
    </source>
</reference>
<name>A0AAJ1BAJ1_9ACTO</name>
<protein>
    <recommendedName>
        <fullName evidence="4">DUF2273 domain-containing protein</fullName>
    </recommendedName>
</protein>
<keyword evidence="1" id="KW-1133">Transmembrane helix</keyword>
<organism evidence="2 3">
    <name type="scientific">Varibaculum cambriense</name>
    <dbReference type="NCBI Taxonomy" id="184870"/>
    <lineage>
        <taxon>Bacteria</taxon>
        <taxon>Bacillati</taxon>
        <taxon>Actinomycetota</taxon>
        <taxon>Actinomycetes</taxon>
        <taxon>Actinomycetales</taxon>
        <taxon>Actinomycetaceae</taxon>
        <taxon>Varibaculum</taxon>
    </lineage>
</organism>
<keyword evidence="1" id="KW-0812">Transmembrane</keyword>